<dbReference type="EMBL" id="KN837195">
    <property type="protein sequence ID" value="KIJ34838.1"/>
    <property type="molecule type" value="Genomic_DNA"/>
</dbReference>
<dbReference type="Proteomes" id="UP000054279">
    <property type="component" value="Unassembled WGS sequence"/>
</dbReference>
<sequence length="359" mass="41091">MGCASNREYSWYLGLGPWDKGNQEGNVSAYNWIPGKGCDTYEKVDRESLIMQLVEDGGWLILGDSVSEGHFHSLSCMLYPHVYATPDYIKNPYWDRAWPQYLYLNKSSSLVPHINFPKGFDIDKTPLVLFRRVDLLLGKADLTSLWKDFPAGNATGKDLFEGGDDVWDLDPSVCVPIFLAPLPEANFRTMIFNTAGHWTVGTLPGFEASGLGYTQMLEFFSLSMDSWIRSMVDMLEHAKEDDEANGIKRKRERQIVVRGYNPGHDACNLAQNRLGGPLEEWNEGWTHSWNWKWIRKFNGIFENLIQTWNHPNIHYLPLEKIGLLRPDVHVLGDCLHILTGGGVIESWSEYISYFMRHLP</sequence>
<dbReference type="AlphaFoldDB" id="A0A0C9TWQ4"/>
<organism evidence="1 2">
    <name type="scientific">Sphaerobolus stellatus (strain SS14)</name>
    <dbReference type="NCBI Taxonomy" id="990650"/>
    <lineage>
        <taxon>Eukaryota</taxon>
        <taxon>Fungi</taxon>
        <taxon>Dikarya</taxon>
        <taxon>Basidiomycota</taxon>
        <taxon>Agaricomycotina</taxon>
        <taxon>Agaricomycetes</taxon>
        <taxon>Phallomycetidae</taxon>
        <taxon>Geastrales</taxon>
        <taxon>Sphaerobolaceae</taxon>
        <taxon>Sphaerobolus</taxon>
    </lineage>
</organism>
<dbReference type="OrthoDB" id="630188at2759"/>
<gene>
    <name evidence="1" type="ORF">M422DRAFT_34933</name>
</gene>
<keyword evidence="2" id="KW-1185">Reference proteome</keyword>
<dbReference type="HOGENOM" id="CLU_039311_1_0_1"/>
<accession>A0A0C9TWQ4</accession>
<reference evidence="1 2" key="1">
    <citation type="submission" date="2014-06" db="EMBL/GenBank/DDBJ databases">
        <title>Evolutionary Origins and Diversification of the Mycorrhizal Mutualists.</title>
        <authorList>
            <consortium name="DOE Joint Genome Institute"/>
            <consortium name="Mycorrhizal Genomics Consortium"/>
            <person name="Kohler A."/>
            <person name="Kuo A."/>
            <person name="Nagy L.G."/>
            <person name="Floudas D."/>
            <person name="Copeland A."/>
            <person name="Barry K.W."/>
            <person name="Cichocki N."/>
            <person name="Veneault-Fourrey C."/>
            <person name="LaButti K."/>
            <person name="Lindquist E.A."/>
            <person name="Lipzen A."/>
            <person name="Lundell T."/>
            <person name="Morin E."/>
            <person name="Murat C."/>
            <person name="Riley R."/>
            <person name="Ohm R."/>
            <person name="Sun H."/>
            <person name="Tunlid A."/>
            <person name="Henrissat B."/>
            <person name="Grigoriev I.V."/>
            <person name="Hibbett D.S."/>
            <person name="Martin F."/>
        </authorList>
    </citation>
    <scope>NUCLEOTIDE SEQUENCE [LARGE SCALE GENOMIC DNA]</scope>
    <source>
        <strain evidence="1 2">SS14</strain>
    </source>
</reference>
<proteinExistence type="predicted"/>
<evidence type="ECO:0000313" key="1">
    <source>
        <dbReference type="EMBL" id="KIJ34838.1"/>
    </source>
</evidence>
<name>A0A0C9TWQ4_SPHS4</name>
<protein>
    <submittedName>
        <fullName evidence="1">Uncharacterized protein</fullName>
    </submittedName>
</protein>
<evidence type="ECO:0000313" key="2">
    <source>
        <dbReference type="Proteomes" id="UP000054279"/>
    </source>
</evidence>